<reference evidence="2" key="1">
    <citation type="submission" date="2023-01" db="EMBL/GenBank/DDBJ databases">
        <title>Genome assembly of the deep-sea coral Lophelia pertusa.</title>
        <authorList>
            <person name="Herrera S."/>
            <person name="Cordes E."/>
        </authorList>
    </citation>
    <scope>NUCLEOTIDE SEQUENCE</scope>
    <source>
        <strain evidence="2">USNM1676648</strain>
        <tissue evidence="2">Polyp</tissue>
    </source>
</reference>
<dbReference type="AlphaFoldDB" id="A0A9W9YWR3"/>
<evidence type="ECO:0000256" key="1">
    <source>
        <dbReference type="SAM" id="SignalP"/>
    </source>
</evidence>
<feature type="chain" id="PRO_5040977742" evidence="1">
    <location>
        <begin position="26"/>
        <end position="142"/>
    </location>
</feature>
<evidence type="ECO:0000313" key="3">
    <source>
        <dbReference type="Proteomes" id="UP001163046"/>
    </source>
</evidence>
<dbReference type="EMBL" id="MU826854">
    <property type="protein sequence ID" value="KAJ7370938.1"/>
    <property type="molecule type" value="Genomic_DNA"/>
</dbReference>
<keyword evidence="3" id="KW-1185">Reference proteome</keyword>
<sequence>MKFNFCKKLLFVLFACMFLLNQTLGKPYAFQEQDEAEQSFPEEKRELNQTTQNGVRGKREVTYNMTDICQVPHHLSSPSAYGFGCVKGNYFCGSYKEAVCNKANFQCLSSIPTYDYPKCTPVYDFVRISGRKVRRTKTCRCA</sequence>
<gene>
    <name evidence="2" type="ORF">OS493_029013</name>
</gene>
<proteinExistence type="predicted"/>
<dbReference type="Proteomes" id="UP001163046">
    <property type="component" value="Unassembled WGS sequence"/>
</dbReference>
<keyword evidence="1" id="KW-0732">Signal</keyword>
<protein>
    <submittedName>
        <fullName evidence="2">Uncharacterized protein</fullName>
    </submittedName>
</protein>
<evidence type="ECO:0000313" key="2">
    <source>
        <dbReference type="EMBL" id="KAJ7370938.1"/>
    </source>
</evidence>
<accession>A0A9W9YWR3</accession>
<comment type="caution">
    <text evidence="2">The sequence shown here is derived from an EMBL/GenBank/DDBJ whole genome shotgun (WGS) entry which is preliminary data.</text>
</comment>
<feature type="signal peptide" evidence="1">
    <location>
        <begin position="1"/>
        <end position="25"/>
    </location>
</feature>
<organism evidence="2 3">
    <name type="scientific">Desmophyllum pertusum</name>
    <dbReference type="NCBI Taxonomy" id="174260"/>
    <lineage>
        <taxon>Eukaryota</taxon>
        <taxon>Metazoa</taxon>
        <taxon>Cnidaria</taxon>
        <taxon>Anthozoa</taxon>
        <taxon>Hexacorallia</taxon>
        <taxon>Scleractinia</taxon>
        <taxon>Caryophylliina</taxon>
        <taxon>Caryophylliidae</taxon>
        <taxon>Desmophyllum</taxon>
    </lineage>
</organism>
<dbReference type="OrthoDB" id="10512810at2759"/>
<name>A0A9W9YWR3_9CNID</name>